<keyword evidence="4 8" id="KW-0732">Signal</keyword>
<reference evidence="9 10" key="1">
    <citation type="journal article" date="2013" name="Plant Cell">
        <title>The transition from a phytopathogenic smut ancestor to an anamorphic biocontrol agent deciphered by comparative whole-genome analysis.</title>
        <authorList>
            <person name="Lefebvre F."/>
            <person name="Joly D.L."/>
            <person name="Labbe C."/>
            <person name="Teichmann B."/>
            <person name="Linning R."/>
            <person name="Belzile F."/>
            <person name="Bakkeren G."/>
            <person name="Belanger R.R."/>
        </authorList>
    </citation>
    <scope>NUCLEOTIDE SEQUENCE [LARGE SCALE GENOMIC DNA]</scope>
    <source>
        <strain evidence="9 10">PF-1</strain>
    </source>
</reference>
<dbReference type="InterPro" id="IPR011118">
    <property type="entry name" value="Tannase/feruloyl_esterase"/>
</dbReference>
<dbReference type="KEGG" id="pfp:PFL1_06154"/>
<evidence type="ECO:0000256" key="5">
    <source>
        <dbReference type="ARBA" id="ARBA00022801"/>
    </source>
</evidence>
<organism evidence="9 10">
    <name type="scientific">Pseudozyma flocculosa PF-1</name>
    <dbReference type="NCBI Taxonomy" id="1277687"/>
    <lineage>
        <taxon>Eukaryota</taxon>
        <taxon>Fungi</taxon>
        <taxon>Dikarya</taxon>
        <taxon>Basidiomycota</taxon>
        <taxon>Ustilaginomycotina</taxon>
        <taxon>Ustilaginomycetes</taxon>
        <taxon>Ustilaginales</taxon>
        <taxon>Ustilaginaceae</taxon>
        <taxon>Pseudozyma</taxon>
    </lineage>
</organism>
<evidence type="ECO:0000256" key="6">
    <source>
        <dbReference type="ARBA" id="ARBA00022837"/>
    </source>
</evidence>
<dbReference type="InterPro" id="IPR029058">
    <property type="entry name" value="AB_hydrolase_fold"/>
</dbReference>
<evidence type="ECO:0000256" key="8">
    <source>
        <dbReference type="RuleBase" id="RU361238"/>
    </source>
</evidence>
<evidence type="ECO:0000256" key="3">
    <source>
        <dbReference type="ARBA" id="ARBA00022723"/>
    </source>
</evidence>
<dbReference type="GeneID" id="19320234"/>
<dbReference type="PANTHER" id="PTHR33938:SF8">
    <property type="entry name" value="CARBOXYLIC ESTER HYDROLASE"/>
    <property type="match status" value="1"/>
</dbReference>
<dbReference type="HOGENOM" id="CLU_014819_3_2_1"/>
<dbReference type="GO" id="GO:0046872">
    <property type="term" value="F:metal ion binding"/>
    <property type="evidence" value="ECO:0007669"/>
    <property type="project" value="UniProtKB-KW"/>
</dbReference>
<dbReference type="EMBL" id="KE361646">
    <property type="protein sequence ID" value="EPQ26219.1"/>
    <property type="molecule type" value="Genomic_DNA"/>
</dbReference>
<dbReference type="PANTHER" id="PTHR33938">
    <property type="entry name" value="FERULOYL ESTERASE B-RELATED"/>
    <property type="match status" value="1"/>
</dbReference>
<evidence type="ECO:0000256" key="4">
    <source>
        <dbReference type="ARBA" id="ARBA00022729"/>
    </source>
</evidence>
<evidence type="ECO:0000256" key="1">
    <source>
        <dbReference type="ARBA" id="ARBA00006249"/>
    </source>
</evidence>
<evidence type="ECO:0000256" key="2">
    <source>
        <dbReference type="ARBA" id="ARBA00022487"/>
    </source>
</evidence>
<sequence>MAATAMVAGTLLFSSGTTASPVTFATLPKCTELKPPSIEGVRILSTVATPYTDHVYTDPSSGTVSPPLSYCEVNVTLTHDGTDTVLVTTWLPLHPDAWNGRFQGTGGGGWIAGKFGTVLAPAVQRGYAAASTDAGVGFDEDGKFLLVPPAHDKIDRTLLENFGHRSIHEMTLIGKALTRDYYGRKPRSYFTGCSTGGRQAYMEAQRYPDDYEGVMGNAPALDWAAFLPAATAPDNLRNQLGYKGPVCELVEVRRRAVEACDALDGLVDGIVSAFDQCHFDARSVVGASFHCTDTGADMRISDQAAQIANLVWSGVRLDDGTRLWWGLNHDANLTVASGQDDTYSIIGDQWIYAVERNLTFDVHALRPPQLAAVQRKSIDEFDDVIGTFDPDLSRFRQRGGKLLTYTGLADLAVSPNLTLSYYRAVEEHQGGRGGKGAAGLDDFYRVFLAQGVEHCVGGLGPLPDDPLSALVDWVEKGRAPDRLPATTQDSRKLQQPLCKWPKLPRYDAQGQVECRDDGFADRFRGLDGR</sequence>
<evidence type="ECO:0000313" key="10">
    <source>
        <dbReference type="Proteomes" id="UP000053664"/>
    </source>
</evidence>
<keyword evidence="6" id="KW-0106">Calcium</keyword>
<feature type="signal peptide" evidence="8">
    <location>
        <begin position="1"/>
        <end position="19"/>
    </location>
</feature>
<dbReference type="SUPFAM" id="SSF53474">
    <property type="entry name" value="alpha/beta-Hydrolases"/>
    <property type="match status" value="1"/>
</dbReference>
<dbReference type="eggNOG" id="ENOG502SH94">
    <property type="taxonomic scope" value="Eukaryota"/>
</dbReference>
<name>A0A061H222_9BASI</name>
<dbReference type="Pfam" id="PF07519">
    <property type="entry name" value="Tannase"/>
    <property type="match status" value="1"/>
</dbReference>
<proteinExistence type="inferred from homology"/>
<dbReference type="AlphaFoldDB" id="A0A061H222"/>
<evidence type="ECO:0000313" key="9">
    <source>
        <dbReference type="EMBL" id="EPQ26219.1"/>
    </source>
</evidence>
<dbReference type="RefSeq" id="XP_007881885.1">
    <property type="nucleotide sequence ID" value="XM_007883694.1"/>
</dbReference>
<accession>A0A061H222</accession>
<dbReference type="GO" id="GO:0030600">
    <property type="term" value="F:feruloyl esterase activity"/>
    <property type="evidence" value="ECO:0007669"/>
    <property type="project" value="UniProtKB-ARBA"/>
</dbReference>
<dbReference type="Proteomes" id="UP000053664">
    <property type="component" value="Unassembled WGS sequence"/>
</dbReference>
<keyword evidence="7" id="KW-1015">Disulfide bond</keyword>
<keyword evidence="3" id="KW-0479">Metal-binding</keyword>
<gene>
    <name evidence="9" type="ORF">PFL1_06154</name>
</gene>
<dbReference type="EC" id="3.1.1.-" evidence="8"/>
<feature type="chain" id="PRO_5005102784" description="Carboxylic ester hydrolase" evidence="8">
    <location>
        <begin position="20"/>
        <end position="529"/>
    </location>
</feature>
<keyword evidence="5 8" id="KW-0378">Hydrolase</keyword>
<evidence type="ECO:0000256" key="7">
    <source>
        <dbReference type="ARBA" id="ARBA00023157"/>
    </source>
</evidence>
<dbReference type="OrthoDB" id="3039123at2759"/>
<dbReference type="Gene3D" id="3.40.50.1820">
    <property type="entry name" value="alpha/beta hydrolase"/>
    <property type="match status" value="1"/>
</dbReference>
<protein>
    <recommendedName>
        <fullName evidence="8">Carboxylic ester hydrolase</fullName>
        <ecNumber evidence="8">3.1.1.-</ecNumber>
    </recommendedName>
</protein>
<keyword evidence="2" id="KW-0719">Serine esterase</keyword>
<comment type="similarity">
    <text evidence="1 8">Belongs to the tannase family.</text>
</comment>